<keyword evidence="3" id="KW-0511">Multifunctional enzyme</keyword>
<accession>A0ABR3S1S4</accession>
<dbReference type="Gene3D" id="3.40.50.720">
    <property type="entry name" value="NAD(P)-binding Rossmann-like Domain"/>
    <property type="match status" value="1"/>
</dbReference>
<dbReference type="CDD" id="cd02440">
    <property type="entry name" value="AdoMet_MTases"/>
    <property type="match status" value="1"/>
</dbReference>
<keyword evidence="1" id="KW-0596">Phosphopantetheine</keyword>
<dbReference type="Gene3D" id="1.10.1200.10">
    <property type="entry name" value="ACP-like"/>
    <property type="match status" value="1"/>
</dbReference>
<evidence type="ECO:0000256" key="3">
    <source>
        <dbReference type="ARBA" id="ARBA00023268"/>
    </source>
</evidence>
<evidence type="ECO:0000313" key="6">
    <source>
        <dbReference type="EMBL" id="KAL1610641.1"/>
    </source>
</evidence>
<dbReference type="InterPro" id="IPR009081">
    <property type="entry name" value="PP-bd_ACP"/>
</dbReference>
<reference evidence="6 7" key="1">
    <citation type="submission" date="2024-02" db="EMBL/GenBank/DDBJ databases">
        <title>De novo assembly and annotation of 12 fungi associated with fruit tree decline syndrome in Ontario, Canada.</title>
        <authorList>
            <person name="Sulman M."/>
            <person name="Ellouze W."/>
            <person name="Ilyukhin E."/>
        </authorList>
    </citation>
    <scope>NUCLEOTIDE SEQUENCE [LARGE SCALE GENOMIC DNA]</scope>
    <source>
        <strain evidence="6 7">M42-189</strain>
    </source>
</reference>
<dbReference type="InterPro" id="IPR020806">
    <property type="entry name" value="PKS_PP-bd"/>
</dbReference>
<dbReference type="PANTHER" id="PTHR43775">
    <property type="entry name" value="FATTY ACID SYNTHASE"/>
    <property type="match status" value="1"/>
</dbReference>
<evidence type="ECO:0000256" key="2">
    <source>
        <dbReference type="ARBA" id="ARBA00022553"/>
    </source>
</evidence>
<dbReference type="InterPro" id="IPR050091">
    <property type="entry name" value="PKS_NRPS_Biosynth_Enz"/>
</dbReference>
<dbReference type="Pfam" id="PF08659">
    <property type="entry name" value="KR"/>
    <property type="match status" value="1"/>
</dbReference>
<dbReference type="Pfam" id="PF08242">
    <property type="entry name" value="Methyltransf_12"/>
    <property type="match status" value="1"/>
</dbReference>
<protein>
    <recommendedName>
        <fullName evidence="8">Carrier domain-containing protein</fullName>
    </recommendedName>
</protein>
<keyword evidence="2" id="KW-0597">Phosphoprotein</keyword>
<dbReference type="InterPro" id="IPR036291">
    <property type="entry name" value="NAD(P)-bd_dom_sf"/>
</dbReference>
<evidence type="ECO:0008006" key="8">
    <source>
        <dbReference type="Google" id="ProtNLM"/>
    </source>
</evidence>
<evidence type="ECO:0000256" key="1">
    <source>
        <dbReference type="ARBA" id="ARBA00022450"/>
    </source>
</evidence>
<gene>
    <name evidence="6" type="ORF">SLS60_002311</name>
</gene>
<dbReference type="SMART" id="SM00823">
    <property type="entry name" value="PKS_PP"/>
    <property type="match status" value="1"/>
</dbReference>
<organism evidence="6 7">
    <name type="scientific">Paraconiothyrium brasiliense</name>
    <dbReference type="NCBI Taxonomy" id="300254"/>
    <lineage>
        <taxon>Eukaryota</taxon>
        <taxon>Fungi</taxon>
        <taxon>Dikarya</taxon>
        <taxon>Ascomycota</taxon>
        <taxon>Pezizomycotina</taxon>
        <taxon>Dothideomycetes</taxon>
        <taxon>Pleosporomycetidae</taxon>
        <taxon>Pleosporales</taxon>
        <taxon>Massarineae</taxon>
        <taxon>Didymosphaeriaceae</taxon>
        <taxon>Paraconiothyrium</taxon>
    </lineage>
</organism>
<evidence type="ECO:0000259" key="4">
    <source>
        <dbReference type="SMART" id="SM00822"/>
    </source>
</evidence>
<proteinExistence type="predicted"/>
<dbReference type="Proteomes" id="UP001521785">
    <property type="component" value="Unassembled WGS sequence"/>
</dbReference>
<evidence type="ECO:0000313" key="7">
    <source>
        <dbReference type="Proteomes" id="UP001521785"/>
    </source>
</evidence>
<dbReference type="Pfam" id="PF00550">
    <property type="entry name" value="PP-binding"/>
    <property type="match status" value="1"/>
</dbReference>
<dbReference type="Gene3D" id="3.40.50.150">
    <property type="entry name" value="Vaccinia Virus protein VP39"/>
    <property type="match status" value="1"/>
</dbReference>
<dbReference type="SUPFAM" id="SSF51735">
    <property type="entry name" value="NAD(P)-binding Rossmann-fold domains"/>
    <property type="match status" value="1"/>
</dbReference>
<feature type="domain" description="Polyketide synthase-like phosphopantetheine-binding" evidence="5">
    <location>
        <begin position="897"/>
        <end position="968"/>
    </location>
</feature>
<dbReference type="InterPro" id="IPR013217">
    <property type="entry name" value="Methyltransf_12"/>
</dbReference>
<evidence type="ECO:0000259" key="5">
    <source>
        <dbReference type="SMART" id="SM00823"/>
    </source>
</evidence>
<keyword evidence="7" id="KW-1185">Reference proteome</keyword>
<name>A0ABR3S1S4_9PLEO</name>
<dbReference type="SUPFAM" id="SSF53335">
    <property type="entry name" value="S-adenosyl-L-methionine-dependent methyltransferases"/>
    <property type="match status" value="1"/>
</dbReference>
<dbReference type="SUPFAM" id="SSF47336">
    <property type="entry name" value="ACP-like"/>
    <property type="match status" value="1"/>
</dbReference>
<dbReference type="InterPro" id="IPR036736">
    <property type="entry name" value="ACP-like_sf"/>
</dbReference>
<dbReference type="InterPro" id="IPR029063">
    <property type="entry name" value="SAM-dependent_MTases_sf"/>
</dbReference>
<dbReference type="InterPro" id="IPR013968">
    <property type="entry name" value="PKS_KR"/>
</dbReference>
<sequence length="977" mass="109349">MQCVATYTRHNEEVVIHGTEATGKSCLRLEGLRLTELASVDQTSDEADRYGGARLHWVPDTRFQEPSSLVKIPTTSVHDRQVIEELALLCIVESVPLVKDLGPGKSHLSKHRAWLDWVAEEALSGQHPVLKDTIHVGDLSPKERQRRIHEIYMDASASSTMASFAEGIFRVYSNIQDLFTGRIDVLELLLHENTLAQIYDTVSFDYGRLVKAYSDQRPNLRILEVGAGTGGSTELILRAMQPIGQYSRYSRYAFTDISAGFFSTARERFATAPNMDFMVFDISHDPLEQGFVPDSYDLIIAANVVHATPSLSQTLHHLQLLLAPGGRLLLTEFCTSFRAPNFIYGNFSGWWLGEGDDREWEPYVSVTRWVKELKSVGLSGATDVILDSAEPWHYCATIISQKLEAAISPLMEVSILCKDHDALLTQRIVQGLEEEGYIPTIVTFGQELPANQDILVSLDLETRFFRDLREQDLRHFQVLCRQLKKQNLLWLMPPFQVDCLDPHGSQSLGMIRTVRSELDLSITTLEINPDATNLVPHVLRLLRETRKATSNQGLFPDHEYVVHDNQIQISRYHPFSLEQELGQEPALNFDGNATYLLTGGLGGLGRLISVWLVEHGARQLVFLSPNAGKKSQDKQLFAELESMGCEVVAVQGVAQSETDISRAIAAAASPVKGVVHLSMQLRDGPILEMTRENWNAVVSPKVDGAWNLHRQLPDLDFFVMTSSLGTVFQQPGQSNYNAANTFLESFCRYRHSLGLPASVLNICPIEDVGYVAENSEARQKLRSQGHWFLDEAAFLKFLELGIRHSNPSQRVSGESHDVESGVIDSQIIMGLKSETPLDDPSNHATWRFDRRMGLYHNIVPEANSQHAAARDDIRTFVARASDNPSLLNEASSKEYLASEIGKKIFSFIMKAEEDLDVSLSLAQVRLDSLMAIELRRWYKQVFGVEINVLEILSSGTIAGLGEVAAKALQRKFREGER</sequence>
<comment type="caution">
    <text evidence="6">The sequence shown here is derived from an EMBL/GenBank/DDBJ whole genome shotgun (WGS) entry which is preliminary data.</text>
</comment>
<dbReference type="EMBL" id="JAKJXO020000002">
    <property type="protein sequence ID" value="KAL1610641.1"/>
    <property type="molecule type" value="Genomic_DNA"/>
</dbReference>
<dbReference type="SMART" id="SM00822">
    <property type="entry name" value="PKS_KR"/>
    <property type="match status" value="1"/>
</dbReference>
<dbReference type="PANTHER" id="PTHR43775:SF46">
    <property type="entry name" value="FUMIGERMIN SYNTHASE"/>
    <property type="match status" value="1"/>
</dbReference>
<dbReference type="InterPro" id="IPR057326">
    <property type="entry name" value="KR_dom"/>
</dbReference>
<feature type="domain" description="Ketoreductase" evidence="4">
    <location>
        <begin position="593"/>
        <end position="779"/>
    </location>
</feature>